<dbReference type="Proteomes" id="UP000227088">
    <property type="component" value="Unassembled WGS sequence"/>
</dbReference>
<accession>A0A1Y5HVU5</accession>
<sequence length="120" mass="13618">MWQRFYQWLLKRADKQADNIWLFTLGAVGFFFGIGIIVYSENTLAPSLGQEIIVLFGFVLAIIGGFAAIMGYLSLSLLRFLRFTTRERIKTPVIESTEEPIIDSIKEPTEETGVSQKKPL</sequence>
<evidence type="ECO:0000256" key="1">
    <source>
        <dbReference type="SAM" id="Phobius"/>
    </source>
</evidence>
<evidence type="ECO:0000313" key="3">
    <source>
        <dbReference type="Proteomes" id="UP000227088"/>
    </source>
</evidence>
<keyword evidence="1" id="KW-1133">Transmembrane helix</keyword>
<feature type="transmembrane region" description="Helical" evidence="1">
    <location>
        <begin position="52"/>
        <end position="78"/>
    </location>
</feature>
<organism evidence="2 3">
    <name type="scientific">Oleispira antarctica</name>
    <dbReference type="NCBI Taxonomy" id="188908"/>
    <lineage>
        <taxon>Bacteria</taxon>
        <taxon>Pseudomonadati</taxon>
        <taxon>Pseudomonadota</taxon>
        <taxon>Gammaproteobacteria</taxon>
        <taxon>Oceanospirillales</taxon>
        <taxon>Oceanospirillaceae</taxon>
        <taxon>Oleispira</taxon>
    </lineage>
</organism>
<dbReference type="AlphaFoldDB" id="A0A1Y5HVU5"/>
<feature type="transmembrane region" description="Helical" evidence="1">
    <location>
        <begin position="20"/>
        <end position="40"/>
    </location>
</feature>
<evidence type="ECO:0000313" key="2">
    <source>
        <dbReference type="EMBL" id="OUS41429.1"/>
    </source>
</evidence>
<protein>
    <submittedName>
        <fullName evidence="2">Uncharacterized protein</fullName>
    </submittedName>
</protein>
<name>A0A1Y5HVU5_OLEAN</name>
<dbReference type="EMBL" id="MABE01000061">
    <property type="protein sequence ID" value="OUS41429.1"/>
    <property type="molecule type" value="Genomic_DNA"/>
</dbReference>
<gene>
    <name evidence="2" type="ORF">A9R00_00985</name>
</gene>
<proteinExistence type="predicted"/>
<keyword evidence="1" id="KW-0472">Membrane</keyword>
<reference evidence="3" key="1">
    <citation type="journal article" date="2017" name="Proc. Natl. Acad. Sci. U.S.A.">
        <title>Simulation of Deepwater Horizon oil plume reveals substrate specialization within a complex community of hydrocarbon degraders.</title>
        <authorList>
            <person name="Hu P."/>
            <person name="Dubinsky E.A."/>
            <person name="Probst A.J."/>
            <person name="Wang J."/>
            <person name="Sieber C.M.K."/>
            <person name="Tom L.M."/>
            <person name="Gardinali P."/>
            <person name="Banfield J.F."/>
            <person name="Atlas R.M."/>
            <person name="Andersen G.L."/>
        </authorList>
    </citation>
    <scope>NUCLEOTIDE SEQUENCE [LARGE SCALE GENOMIC DNA]</scope>
</reference>
<comment type="caution">
    <text evidence="2">The sequence shown here is derived from an EMBL/GenBank/DDBJ whole genome shotgun (WGS) entry which is preliminary data.</text>
</comment>
<keyword evidence="1" id="KW-0812">Transmembrane</keyword>